<evidence type="ECO:0000256" key="2">
    <source>
        <dbReference type="ARBA" id="ARBA00022692"/>
    </source>
</evidence>
<dbReference type="EMBL" id="KY290221">
    <property type="protein sequence ID" value="ARM65256.2"/>
    <property type="molecule type" value="Genomic_DNA"/>
</dbReference>
<dbReference type="EMBL" id="KY290214">
    <property type="protein sequence ID" value="ARM64466.2"/>
    <property type="molecule type" value="Genomic_DNA"/>
</dbReference>
<evidence type="ECO:0000313" key="12">
    <source>
        <dbReference type="EMBL" id="ARM65256.2"/>
    </source>
</evidence>
<dbReference type="GO" id="GO:0016020">
    <property type="term" value="C:membrane"/>
    <property type="evidence" value="ECO:0007669"/>
    <property type="project" value="UniProtKB-SubCell"/>
</dbReference>
<evidence type="ECO:0000313" key="8">
    <source>
        <dbReference type="EMBL" id="ARM09203.1"/>
    </source>
</evidence>
<keyword evidence="4 6" id="KW-1133">Transmembrane helix</keyword>
<name>A0A1W6G8V5_9BETA</name>
<keyword evidence="2 6" id="KW-0812">Transmembrane</keyword>
<accession>A0A1W6G8V5</accession>
<keyword evidence="5 6" id="KW-0472">Membrane</keyword>
<evidence type="ECO:0000313" key="9">
    <source>
        <dbReference type="EMBL" id="ARM63242.2"/>
    </source>
</evidence>
<evidence type="ECO:0000313" key="10">
    <source>
        <dbReference type="EMBL" id="ARM63572.2"/>
    </source>
</evidence>
<dbReference type="EMBL" id="KY290206">
    <property type="protein sequence ID" value="ARM63572.2"/>
    <property type="molecule type" value="Genomic_DNA"/>
</dbReference>
<comment type="subcellular location">
    <subcellularLocation>
        <location evidence="1">Membrane</location>
        <topology evidence="1">Single-pass membrane protein</topology>
    </subcellularLocation>
</comment>
<dbReference type="EMBL" id="KY274487">
    <property type="protein sequence ID" value="ARJ98817.1"/>
    <property type="molecule type" value="Genomic_DNA"/>
</dbReference>
<accession>A0A1W6JBK6</accession>
<dbReference type="Pfam" id="PF07413">
    <property type="entry name" value="Herpes_UL37_2"/>
    <property type="match status" value="1"/>
</dbReference>
<proteinExistence type="predicted"/>
<organism evidence="8">
    <name type="scientific">Human betaherpesvirus 6</name>
    <dbReference type="NCBI Taxonomy" id="10368"/>
    <lineage>
        <taxon>Viruses</taxon>
        <taxon>Duplodnaviria</taxon>
        <taxon>Heunggongvirae</taxon>
        <taxon>Peploviricota</taxon>
        <taxon>Herviviricetes</taxon>
        <taxon>Herpesvirales</taxon>
        <taxon>Orthoherpesviridae</taxon>
        <taxon>Betaherpesvirinae</taxon>
        <taxon>Roseolovirus</taxon>
    </lineage>
</organism>
<dbReference type="EMBL" id="KY290203">
    <property type="protein sequence ID" value="ARM63242.2"/>
    <property type="molecule type" value="Genomic_DNA"/>
</dbReference>
<accession>A0A1W6JAL6</accession>
<evidence type="ECO:0000256" key="6">
    <source>
        <dbReference type="SAM" id="Phobius"/>
    </source>
</evidence>
<evidence type="ECO:0000313" key="7">
    <source>
        <dbReference type="EMBL" id="ARJ98817.1"/>
    </source>
</evidence>
<sequence>MKKLTMESLLVYTFVMGVCFTSNLTCEQKIVLIQEQKLGAICISTCYVNGVLAGNSSCVSVRTSYLINLAMLTDGFKAMKVGNITSISEKTAFLRVIINYYFRGVMLRALIAKRLPNAAQLSSTVNCWLEGHSAGGVMTLFYGTERIVLKSSTEMNASQWTSDGPDANGTLNILNERVSLDSYFLSMICPQLSDEIYKKKVVHSKYFSLIKNDTMPKKFLRNTWKSAWTNWYKYKEIEALLDFSRDYENVSEITHSMSAAGLFFLAGGAFTMLLLLCCLSMITRKHVVKDLGYK</sequence>
<dbReference type="EMBL" id="KY315550">
    <property type="protein sequence ID" value="ARM09203.1"/>
    <property type="molecule type" value="Genomic_DNA"/>
</dbReference>
<evidence type="ECO:0000256" key="4">
    <source>
        <dbReference type="ARBA" id="ARBA00022989"/>
    </source>
</evidence>
<evidence type="ECO:0000256" key="1">
    <source>
        <dbReference type="ARBA" id="ARBA00004167"/>
    </source>
</evidence>
<evidence type="ECO:0000313" key="11">
    <source>
        <dbReference type="EMBL" id="ARM64466.2"/>
    </source>
</evidence>
<feature type="transmembrane region" description="Helical" evidence="6">
    <location>
        <begin position="259"/>
        <end position="282"/>
    </location>
</feature>
<evidence type="ECO:0000256" key="3">
    <source>
        <dbReference type="ARBA" id="ARBA00022729"/>
    </source>
</evidence>
<keyword evidence="3" id="KW-0732">Signal</keyword>
<reference evidence="8" key="1">
    <citation type="journal article" date="2018" name="BMC Genomics">
        <title>Comparative genomic, transcriptomic, and proteomic reannotation of human herpesvirus 6.</title>
        <authorList>
            <person name="Greninger A.L."/>
            <person name="Knudsen G.M."/>
            <person name="Roychoudhury P."/>
            <person name="Hanson D.J."/>
            <person name="Sedlak R.H."/>
            <person name="Xie H."/>
            <person name="Guan J."/>
            <person name="Nguyen T."/>
            <person name="Peddu V."/>
            <person name="Boeckh M."/>
            <person name="Huang M.L."/>
            <person name="Cook L."/>
            <person name="Depledge D.P."/>
            <person name="Zerr D.M."/>
            <person name="Koelle D.M."/>
            <person name="Gantt S."/>
            <person name="Yoshikawa T."/>
            <person name="Caserta M."/>
            <person name="Hill J.A."/>
            <person name="Jerome K.R."/>
        </authorList>
    </citation>
    <scope>NUCLEOTIDE SEQUENCE</scope>
    <source>
        <strain evidence="8">HP95C5</strain>
        <strain evidence="7">Japan-a2</strain>
        <strain evidence="9">NY-319</strain>
        <strain evidence="10">NY-338</strain>
        <strain evidence="11">NY-390</strain>
        <strain evidence="12">NY-436</strain>
    </source>
</reference>
<dbReference type="InterPro" id="IPR010880">
    <property type="entry name" value="Herpes_UL37_HHV-5-rel"/>
</dbReference>
<evidence type="ECO:0000256" key="5">
    <source>
        <dbReference type="ARBA" id="ARBA00023136"/>
    </source>
</evidence>
<accession>A0A1W6JGD0</accession>
<protein>
    <submittedName>
        <fullName evidence="7">U18</fullName>
    </submittedName>
</protein>
<accession>A0A1W6JE44</accession>